<dbReference type="EMBL" id="JAPDHF010000004">
    <property type="protein sequence ID" value="KAJ4019696.1"/>
    <property type="molecule type" value="Genomic_DNA"/>
</dbReference>
<proteinExistence type="predicted"/>
<keyword evidence="3" id="KW-1185">Reference proteome</keyword>
<feature type="chain" id="PRO_5040748131" description="Hydrophobin" evidence="1">
    <location>
        <begin position="16"/>
        <end position="83"/>
    </location>
</feature>
<keyword evidence="1" id="KW-0732">Signal</keyword>
<evidence type="ECO:0008006" key="4">
    <source>
        <dbReference type="Google" id="ProtNLM"/>
    </source>
</evidence>
<protein>
    <recommendedName>
        <fullName evidence="4">Hydrophobin</fullName>
    </recommendedName>
</protein>
<dbReference type="AlphaFoldDB" id="A0A9W8UDX5"/>
<dbReference type="Proteomes" id="UP001152130">
    <property type="component" value="Unassembled WGS sequence"/>
</dbReference>
<evidence type="ECO:0000256" key="1">
    <source>
        <dbReference type="SAM" id="SignalP"/>
    </source>
</evidence>
<gene>
    <name evidence="2" type="ORF">NW766_003454</name>
</gene>
<reference evidence="2" key="1">
    <citation type="submission" date="2022-10" db="EMBL/GenBank/DDBJ databases">
        <title>Fusarium specimens isolated from Avocado Roots.</title>
        <authorList>
            <person name="Stajich J."/>
            <person name="Roper C."/>
            <person name="Heimlech-Rivalta G."/>
        </authorList>
    </citation>
    <scope>NUCLEOTIDE SEQUENCE</scope>
    <source>
        <strain evidence="2">CF00143</strain>
    </source>
</reference>
<organism evidence="2 3">
    <name type="scientific">Fusarium irregulare</name>
    <dbReference type="NCBI Taxonomy" id="2494466"/>
    <lineage>
        <taxon>Eukaryota</taxon>
        <taxon>Fungi</taxon>
        <taxon>Dikarya</taxon>
        <taxon>Ascomycota</taxon>
        <taxon>Pezizomycotina</taxon>
        <taxon>Sordariomycetes</taxon>
        <taxon>Hypocreomycetidae</taxon>
        <taxon>Hypocreales</taxon>
        <taxon>Nectriaceae</taxon>
        <taxon>Fusarium</taxon>
        <taxon>Fusarium incarnatum-equiseti species complex</taxon>
    </lineage>
</organism>
<name>A0A9W8UDX5_9HYPO</name>
<comment type="caution">
    <text evidence="2">The sequence shown here is derived from an EMBL/GenBank/DDBJ whole genome shotgun (WGS) entry which is preliminary data.</text>
</comment>
<accession>A0A9W8UDX5</accession>
<sequence>MKASIILTLPVLALAAATPAKVEERQVDPLACLNNIRGLTNCIDPEDLIANPAEIINLVGCLPLRLIGTVAGCLSGLPLPIKE</sequence>
<feature type="signal peptide" evidence="1">
    <location>
        <begin position="1"/>
        <end position="15"/>
    </location>
</feature>
<evidence type="ECO:0000313" key="2">
    <source>
        <dbReference type="EMBL" id="KAJ4019696.1"/>
    </source>
</evidence>
<evidence type="ECO:0000313" key="3">
    <source>
        <dbReference type="Proteomes" id="UP001152130"/>
    </source>
</evidence>
<dbReference type="OrthoDB" id="5098004at2759"/>